<dbReference type="AlphaFoldDB" id="A0A3A4R817"/>
<comment type="caution">
    <text evidence="1">The sequence shown here is derived from an EMBL/GenBank/DDBJ whole genome shotgun (WGS) entry which is preliminary data.</text>
</comment>
<accession>A0A3A4R817</accession>
<dbReference type="EMBL" id="QZJZ01000016">
    <property type="protein sequence ID" value="RJP61119.1"/>
    <property type="molecule type" value="Genomic_DNA"/>
</dbReference>
<gene>
    <name evidence="1" type="ORF">C4541_02720</name>
</gene>
<proteinExistence type="predicted"/>
<organism evidence="1 2">
    <name type="scientific">Candidatus Auribacter fodinae</name>
    <dbReference type="NCBI Taxonomy" id="2093366"/>
    <lineage>
        <taxon>Bacteria</taxon>
        <taxon>Pseudomonadati</taxon>
        <taxon>Candidatus Auribacterota</taxon>
        <taxon>Candidatus Auribacteria</taxon>
        <taxon>Candidatus Auribacterales</taxon>
        <taxon>Candidatus Auribacteraceae</taxon>
        <taxon>Candidatus Auribacter</taxon>
    </lineage>
</organism>
<evidence type="ECO:0008006" key="3">
    <source>
        <dbReference type="Google" id="ProtNLM"/>
    </source>
</evidence>
<protein>
    <recommendedName>
        <fullName evidence="3">Hpt domain-containing protein</fullName>
    </recommendedName>
</protein>
<reference evidence="1 2" key="1">
    <citation type="journal article" date="2017" name="ISME J.">
        <title>Energy and carbon metabolisms in a deep terrestrial subsurface fluid microbial community.</title>
        <authorList>
            <person name="Momper L."/>
            <person name="Jungbluth S.P."/>
            <person name="Lee M.D."/>
            <person name="Amend J.P."/>
        </authorList>
    </citation>
    <scope>NUCLEOTIDE SEQUENCE [LARGE SCALE GENOMIC DNA]</scope>
    <source>
        <strain evidence="1">SURF_26</strain>
    </source>
</reference>
<evidence type="ECO:0000313" key="1">
    <source>
        <dbReference type="EMBL" id="RJP61119.1"/>
    </source>
</evidence>
<dbReference type="Proteomes" id="UP000266426">
    <property type="component" value="Unassembled WGS sequence"/>
</dbReference>
<name>A0A3A4R817_9BACT</name>
<sequence length="60" mass="6862">MGQKLASFFTKAHQIGGLRAHIRLSVLTKMSWKAASNAPDVPEIIKRFQIAYKRIESEYK</sequence>
<evidence type="ECO:0000313" key="2">
    <source>
        <dbReference type="Proteomes" id="UP000266426"/>
    </source>
</evidence>